<dbReference type="InterPro" id="IPR003594">
    <property type="entry name" value="HATPase_dom"/>
</dbReference>
<dbReference type="InterPro" id="IPR050980">
    <property type="entry name" value="2C_sensor_his_kinase"/>
</dbReference>
<keyword evidence="4" id="KW-1003">Cell membrane</keyword>
<dbReference type="Gene3D" id="1.10.287.130">
    <property type="match status" value="1"/>
</dbReference>
<keyword evidence="14" id="KW-1185">Reference proteome</keyword>
<accession>A0A1E5D5L8</accession>
<keyword evidence="7" id="KW-0547">Nucleotide-binding</keyword>
<dbReference type="SMART" id="SM00388">
    <property type="entry name" value="HisKA"/>
    <property type="match status" value="1"/>
</dbReference>
<dbReference type="SMART" id="SM00304">
    <property type="entry name" value="HAMP"/>
    <property type="match status" value="1"/>
</dbReference>
<dbReference type="Gene3D" id="6.10.340.10">
    <property type="match status" value="1"/>
</dbReference>
<evidence type="ECO:0000256" key="7">
    <source>
        <dbReference type="ARBA" id="ARBA00022741"/>
    </source>
</evidence>
<dbReference type="AlphaFoldDB" id="A0A1E5D5L8"/>
<dbReference type="SMART" id="SM00387">
    <property type="entry name" value="HATPase_c"/>
    <property type="match status" value="1"/>
</dbReference>
<dbReference type="Pfam" id="PF00512">
    <property type="entry name" value="HisKA"/>
    <property type="match status" value="1"/>
</dbReference>
<evidence type="ECO:0000256" key="2">
    <source>
        <dbReference type="ARBA" id="ARBA00004651"/>
    </source>
</evidence>
<evidence type="ECO:0000259" key="12">
    <source>
        <dbReference type="PROSITE" id="PS50885"/>
    </source>
</evidence>
<sequence length="429" mass="49272">MRRIYLESFFGLILLFFMSLVGYEIVIYQINTDYDYILQEYEAEAYLDTIDTISDGQGKEAALEALNNFTSKTRQILTTIPSGSESKEVRDGIAAHVDQRFYYDDERILWFTINNSNDIYTMDVDADAPLIQKIDFDDNIVWIFFIFGFALYCVLLIWFLSRRIRELERVTLAFADGDFNARAPLKGSKKVGTLNQSFNHMADKISGLITSNRALTNAVAHELRTPIFRVQWQAEILSDTNLDKEQQKTIASIIEDTEEMETMVDELLYYARVERPDTDLNLQSISINEWITDQIIRWRKDTKINIKSDLFAVETYLTADSHLLKRALDNLVRNGCKFAQQNIHLVLSKDEGYICIEVHDDGEGVNEKHWPYLFDAFYSADSARNKKKSGHGLGLAIVKQITDRHRGNVSISHSYLGGACFVVKIPNDV</sequence>
<keyword evidence="6" id="KW-0808">Transferase</keyword>
<keyword evidence="8 13" id="KW-0418">Kinase</keyword>
<feature type="domain" description="Histidine kinase" evidence="11">
    <location>
        <begin position="218"/>
        <end position="429"/>
    </location>
</feature>
<dbReference type="GO" id="GO:0005524">
    <property type="term" value="F:ATP binding"/>
    <property type="evidence" value="ECO:0007669"/>
    <property type="project" value="UniProtKB-KW"/>
</dbReference>
<evidence type="ECO:0000256" key="3">
    <source>
        <dbReference type="ARBA" id="ARBA00012438"/>
    </source>
</evidence>
<dbReference type="SUPFAM" id="SSF55874">
    <property type="entry name" value="ATPase domain of HSP90 chaperone/DNA topoisomerase II/histidine kinase"/>
    <property type="match status" value="1"/>
</dbReference>
<feature type="domain" description="HAMP" evidence="12">
    <location>
        <begin position="158"/>
        <end position="210"/>
    </location>
</feature>
<dbReference type="Pfam" id="PF00672">
    <property type="entry name" value="HAMP"/>
    <property type="match status" value="1"/>
</dbReference>
<dbReference type="GO" id="GO:0000155">
    <property type="term" value="F:phosphorelay sensor kinase activity"/>
    <property type="evidence" value="ECO:0007669"/>
    <property type="project" value="InterPro"/>
</dbReference>
<dbReference type="InterPro" id="IPR003661">
    <property type="entry name" value="HisK_dim/P_dom"/>
</dbReference>
<dbReference type="InterPro" id="IPR003660">
    <property type="entry name" value="HAMP_dom"/>
</dbReference>
<evidence type="ECO:0000313" key="13">
    <source>
        <dbReference type="EMBL" id="OEE78470.1"/>
    </source>
</evidence>
<dbReference type="InterPro" id="IPR036097">
    <property type="entry name" value="HisK_dim/P_sf"/>
</dbReference>
<organism evidence="13 14">
    <name type="scientific">Vibrio genomosp. F6 str. FF-238</name>
    <dbReference type="NCBI Taxonomy" id="1191298"/>
    <lineage>
        <taxon>Bacteria</taxon>
        <taxon>Pseudomonadati</taxon>
        <taxon>Pseudomonadota</taxon>
        <taxon>Gammaproteobacteria</taxon>
        <taxon>Vibrionales</taxon>
        <taxon>Vibrionaceae</taxon>
        <taxon>Vibrio</taxon>
    </lineage>
</organism>
<feature type="transmembrane region" description="Helical" evidence="10">
    <location>
        <begin position="9"/>
        <end position="30"/>
    </location>
</feature>
<protein>
    <recommendedName>
        <fullName evidence="3">histidine kinase</fullName>
        <ecNumber evidence="3">2.7.13.3</ecNumber>
    </recommendedName>
</protein>
<keyword evidence="10" id="KW-1133">Transmembrane helix</keyword>
<dbReference type="Pfam" id="PF02518">
    <property type="entry name" value="HATPase_c"/>
    <property type="match status" value="1"/>
</dbReference>
<dbReference type="RefSeq" id="WP_029203288.1">
    <property type="nucleotide sequence ID" value="NZ_AJYW02000048.1"/>
</dbReference>
<evidence type="ECO:0000256" key="4">
    <source>
        <dbReference type="ARBA" id="ARBA00022475"/>
    </source>
</evidence>
<proteinExistence type="predicted"/>
<dbReference type="PRINTS" id="PR00344">
    <property type="entry name" value="BCTRLSENSOR"/>
</dbReference>
<dbReference type="Gene3D" id="3.30.565.10">
    <property type="entry name" value="Histidine kinase-like ATPase, C-terminal domain"/>
    <property type="match status" value="1"/>
</dbReference>
<evidence type="ECO:0000256" key="8">
    <source>
        <dbReference type="ARBA" id="ARBA00022777"/>
    </source>
</evidence>
<evidence type="ECO:0000256" key="1">
    <source>
        <dbReference type="ARBA" id="ARBA00000085"/>
    </source>
</evidence>
<dbReference type="InterPro" id="IPR036890">
    <property type="entry name" value="HATPase_C_sf"/>
</dbReference>
<evidence type="ECO:0000256" key="6">
    <source>
        <dbReference type="ARBA" id="ARBA00022679"/>
    </source>
</evidence>
<keyword evidence="10" id="KW-0812">Transmembrane</keyword>
<evidence type="ECO:0000256" key="5">
    <source>
        <dbReference type="ARBA" id="ARBA00022553"/>
    </source>
</evidence>
<dbReference type="PROSITE" id="PS50885">
    <property type="entry name" value="HAMP"/>
    <property type="match status" value="1"/>
</dbReference>
<dbReference type="SUPFAM" id="SSF47384">
    <property type="entry name" value="Homodimeric domain of signal transducing histidine kinase"/>
    <property type="match status" value="1"/>
</dbReference>
<gene>
    <name evidence="13" type="ORF">A130_13410</name>
</gene>
<comment type="catalytic activity">
    <reaction evidence="1">
        <text>ATP + protein L-histidine = ADP + protein N-phospho-L-histidine.</text>
        <dbReference type="EC" id="2.7.13.3"/>
    </reaction>
</comment>
<dbReference type="CDD" id="cd06225">
    <property type="entry name" value="HAMP"/>
    <property type="match status" value="1"/>
</dbReference>
<keyword evidence="9" id="KW-0067">ATP-binding</keyword>
<dbReference type="CDD" id="cd00082">
    <property type="entry name" value="HisKA"/>
    <property type="match status" value="1"/>
</dbReference>
<name>A0A1E5D5L8_9VIBR</name>
<dbReference type="GO" id="GO:0005886">
    <property type="term" value="C:plasma membrane"/>
    <property type="evidence" value="ECO:0007669"/>
    <property type="project" value="UniProtKB-SubCell"/>
</dbReference>
<dbReference type="EMBL" id="AJYW02000048">
    <property type="protein sequence ID" value="OEE78470.1"/>
    <property type="molecule type" value="Genomic_DNA"/>
</dbReference>
<evidence type="ECO:0000256" key="9">
    <source>
        <dbReference type="ARBA" id="ARBA00022840"/>
    </source>
</evidence>
<keyword evidence="10" id="KW-0472">Membrane</keyword>
<dbReference type="PANTHER" id="PTHR44936:SF10">
    <property type="entry name" value="SENSOR PROTEIN RSTB"/>
    <property type="match status" value="1"/>
</dbReference>
<dbReference type="Proteomes" id="UP000094165">
    <property type="component" value="Unassembled WGS sequence"/>
</dbReference>
<evidence type="ECO:0000259" key="11">
    <source>
        <dbReference type="PROSITE" id="PS50109"/>
    </source>
</evidence>
<comment type="caution">
    <text evidence="13">The sequence shown here is derived from an EMBL/GenBank/DDBJ whole genome shotgun (WGS) entry which is preliminary data.</text>
</comment>
<dbReference type="EC" id="2.7.13.3" evidence="3"/>
<dbReference type="InterPro" id="IPR005467">
    <property type="entry name" value="His_kinase_dom"/>
</dbReference>
<dbReference type="InterPro" id="IPR004358">
    <property type="entry name" value="Sig_transdc_His_kin-like_C"/>
</dbReference>
<dbReference type="PANTHER" id="PTHR44936">
    <property type="entry name" value="SENSOR PROTEIN CREC"/>
    <property type="match status" value="1"/>
</dbReference>
<keyword evidence="5" id="KW-0597">Phosphoprotein</keyword>
<comment type="subcellular location">
    <subcellularLocation>
        <location evidence="2">Cell membrane</location>
        <topology evidence="2">Multi-pass membrane protein</topology>
    </subcellularLocation>
</comment>
<feature type="transmembrane region" description="Helical" evidence="10">
    <location>
        <begin position="140"/>
        <end position="160"/>
    </location>
</feature>
<reference evidence="13 14" key="1">
    <citation type="journal article" date="2012" name="Science">
        <title>Ecological populations of bacteria act as socially cohesive units of antibiotic production and resistance.</title>
        <authorList>
            <person name="Cordero O.X."/>
            <person name="Wildschutte H."/>
            <person name="Kirkup B."/>
            <person name="Proehl S."/>
            <person name="Ngo L."/>
            <person name="Hussain F."/>
            <person name="Le Roux F."/>
            <person name="Mincer T."/>
            <person name="Polz M.F."/>
        </authorList>
    </citation>
    <scope>NUCLEOTIDE SEQUENCE [LARGE SCALE GENOMIC DNA]</scope>
    <source>
        <strain evidence="13 14">FF-238</strain>
    </source>
</reference>
<evidence type="ECO:0000313" key="14">
    <source>
        <dbReference type="Proteomes" id="UP000094165"/>
    </source>
</evidence>
<evidence type="ECO:0000256" key="10">
    <source>
        <dbReference type="SAM" id="Phobius"/>
    </source>
</evidence>
<dbReference type="SUPFAM" id="SSF158472">
    <property type="entry name" value="HAMP domain-like"/>
    <property type="match status" value="1"/>
</dbReference>
<dbReference type="PROSITE" id="PS50109">
    <property type="entry name" value="HIS_KIN"/>
    <property type="match status" value="1"/>
</dbReference>